<dbReference type="PROSITE" id="PS51450">
    <property type="entry name" value="LRR"/>
    <property type="match status" value="6"/>
</dbReference>
<evidence type="ECO:0000313" key="4">
    <source>
        <dbReference type="EMBL" id="CAJ0564586.1"/>
    </source>
</evidence>
<dbReference type="SMART" id="SM00365">
    <property type="entry name" value="LRR_SD22"/>
    <property type="match status" value="9"/>
</dbReference>
<evidence type="ECO:0000313" key="5">
    <source>
        <dbReference type="Proteomes" id="UP001177023"/>
    </source>
</evidence>
<evidence type="ECO:0000256" key="1">
    <source>
        <dbReference type="ARBA" id="ARBA00022614"/>
    </source>
</evidence>
<dbReference type="Pfam" id="PF12799">
    <property type="entry name" value="LRR_4"/>
    <property type="match status" value="3"/>
</dbReference>
<feature type="region of interest" description="Disordered" evidence="3">
    <location>
        <begin position="1"/>
        <end position="62"/>
    </location>
</feature>
<feature type="non-terminal residue" evidence="4">
    <location>
        <position position="1"/>
    </location>
</feature>
<feature type="region of interest" description="Disordered" evidence="3">
    <location>
        <begin position="81"/>
        <end position="100"/>
    </location>
</feature>
<dbReference type="PANTHER" id="PTHR46652:SF3">
    <property type="entry name" value="LEUCINE-RICH REPEAT-CONTAINING PROTEIN 9"/>
    <property type="match status" value="1"/>
</dbReference>
<feature type="compositionally biased region" description="Low complexity" evidence="3">
    <location>
        <begin position="87"/>
        <end position="98"/>
    </location>
</feature>
<dbReference type="AlphaFoldDB" id="A0AA36C905"/>
<feature type="region of interest" description="Disordered" evidence="3">
    <location>
        <begin position="150"/>
        <end position="170"/>
    </location>
</feature>
<dbReference type="InterPro" id="IPR032675">
    <property type="entry name" value="LRR_dom_sf"/>
</dbReference>
<evidence type="ECO:0000256" key="2">
    <source>
        <dbReference type="ARBA" id="ARBA00022737"/>
    </source>
</evidence>
<sequence length="720" mass="82694">MQRLQSWLEGFPLGRGGRERRSRKASHSAAPTCRAPDPNSQPRRQRSFLEPKKPRKYLEPVELPQVPAIYADPWDKLPPRDLPMGGSLSQSFSSSRSSNIRTNPWIQRDKDRASMRVMRKPDHTINRDHSFSSMDRSHLRVKSFEESVCSSGYGSQDSSPESSVHSPNWQTARADKAIECRSIDVDEALGFVEESSSFSPYDNLRFNDSTEHIYHELESLTRISRVLDDRDRAYASDSECPSCSSPTSFSRRNSPIYAKPYEGPMARPYVEEMYDNSYRSKSSSRAAEIRHQPEPIYASVKPVRPRMLPVIPQTYSMGIMPRPLPPLLRPEPIRATRPAPTFCAPPPPPLNLDDELERAEMDFLAELDAQIAELQIIEFEWVRSNDGTTVVKEILEYKHEPDEPTLNLTRCRISRIPWLPLPKLDQLPVFRWNLIQRIEGLGALRSLTMLNLYDNQITKIENLETLTNLEELDLSFNRIEKIEGLETLTRLKKLYLVHNKLRKIEGLETLVNLELLELGDNRIQGIRGLERLEKLHTLCLGSNQIKKIENLEPVASTLRSLAMPGNVLTKIENLEQITGLEQLFIAQNGLKRIEGREKTSWKNGYILFSLDQLANLEYLDVNDNKIKNIENLHRLPKLSTFCIRNNQLTGWEQLEPLKLVPSLRKVAFEMNPRVYSNSQEYRNRINATLPQVEEVDGFPVKWRSGDPWQDLAAHSSGDEE</sequence>
<dbReference type="EMBL" id="CATQJA010000897">
    <property type="protein sequence ID" value="CAJ0564586.1"/>
    <property type="molecule type" value="Genomic_DNA"/>
</dbReference>
<dbReference type="SMART" id="SM00369">
    <property type="entry name" value="LRR_TYP"/>
    <property type="match status" value="4"/>
</dbReference>
<keyword evidence="1" id="KW-0433">Leucine-rich repeat</keyword>
<dbReference type="InterPro" id="IPR001611">
    <property type="entry name" value="Leu-rich_rpt"/>
</dbReference>
<evidence type="ECO:0008006" key="6">
    <source>
        <dbReference type="Google" id="ProtNLM"/>
    </source>
</evidence>
<dbReference type="InterPro" id="IPR025875">
    <property type="entry name" value="Leu-rich_rpt_4"/>
</dbReference>
<evidence type="ECO:0000256" key="3">
    <source>
        <dbReference type="SAM" id="MobiDB-lite"/>
    </source>
</evidence>
<dbReference type="InterPro" id="IPR050836">
    <property type="entry name" value="SDS22/Internalin_LRR"/>
</dbReference>
<proteinExistence type="predicted"/>
<feature type="compositionally biased region" description="Basic and acidic residues" evidence="3">
    <location>
        <begin position="47"/>
        <end position="59"/>
    </location>
</feature>
<dbReference type="Proteomes" id="UP001177023">
    <property type="component" value="Unassembled WGS sequence"/>
</dbReference>
<gene>
    <name evidence="4" type="ORF">MSPICULIGERA_LOCUS3260</name>
</gene>
<reference evidence="4" key="1">
    <citation type="submission" date="2023-06" db="EMBL/GenBank/DDBJ databases">
        <authorList>
            <person name="Delattre M."/>
        </authorList>
    </citation>
    <scope>NUCLEOTIDE SEQUENCE</scope>
    <source>
        <strain evidence="4">AF72</strain>
    </source>
</reference>
<name>A0AA36C905_9BILA</name>
<dbReference type="SUPFAM" id="SSF52058">
    <property type="entry name" value="L domain-like"/>
    <property type="match status" value="1"/>
</dbReference>
<accession>A0AA36C905</accession>
<keyword evidence="5" id="KW-1185">Reference proteome</keyword>
<dbReference type="PANTHER" id="PTHR46652">
    <property type="entry name" value="LEUCINE-RICH REPEAT AND IQ DOMAIN-CONTAINING PROTEIN 1-RELATED"/>
    <property type="match status" value="1"/>
</dbReference>
<dbReference type="Gene3D" id="3.80.10.10">
    <property type="entry name" value="Ribonuclease Inhibitor"/>
    <property type="match status" value="2"/>
</dbReference>
<dbReference type="InterPro" id="IPR003591">
    <property type="entry name" value="Leu-rich_rpt_typical-subtyp"/>
</dbReference>
<organism evidence="4 5">
    <name type="scientific">Mesorhabditis spiculigera</name>
    <dbReference type="NCBI Taxonomy" id="96644"/>
    <lineage>
        <taxon>Eukaryota</taxon>
        <taxon>Metazoa</taxon>
        <taxon>Ecdysozoa</taxon>
        <taxon>Nematoda</taxon>
        <taxon>Chromadorea</taxon>
        <taxon>Rhabditida</taxon>
        <taxon>Rhabditina</taxon>
        <taxon>Rhabditomorpha</taxon>
        <taxon>Rhabditoidea</taxon>
        <taxon>Rhabditidae</taxon>
        <taxon>Mesorhabditinae</taxon>
        <taxon>Mesorhabditis</taxon>
    </lineage>
</organism>
<protein>
    <recommendedName>
        <fullName evidence="6">Protein phosphatase 1 regulatory subunit 7</fullName>
    </recommendedName>
</protein>
<comment type="caution">
    <text evidence="4">The sequence shown here is derived from an EMBL/GenBank/DDBJ whole genome shotgun (WGS) entry which is preliminary data.</text>
</comment>
<keyword evidence="2" id="KW-0677">Repeat</keyword>